<comment type="similarity">
    <text evidence="1">Belongs to the acetyltransferase family. RimI subfamily.</text>
</comment>
<gene>
    <name evidence="6" type="ORF">EDD54_4385</name>
</gene>
<keyword evidence="3 6" id="KW-0808">Transferase</keyword>
<feature type="domain" description="N-acetyltransferase" evidence="5">
    <location>
        <begin position="10"/>
        <end position="162"/>
    </location>
</feature>
<sequence length="162" mass="17831">MIAWFASYPPIVDAGRLDDVDDLAEIHAASFHRGWAAAEIEALLAQDRVVTVVARRGSPFGTRRPIGFVMVRAAEDEAEVLTVAVAPRQRGRGLATRLMETALRRLYHDRVKSVFLEVDDGNAPALALYARLGFREVGRRKNYYPKPGGPASTALVMRADIS</sequence>
<evidence type="ECO:0000256" key="4">
    <source>
        <dbReference type="ARBA" id="ARBA00023315"/>
    </source>
</evidence>
<dbReference type="AlphaFoldDB" id="A0A4R6R732"/>
<dbReference type="PANTHER" id="PTHR43420:SF44">
    <property type="entry name" value="ACETYLTRANSFERASE YPEA"/>
    <property type="match status" value="1"/>
</dbReference>
<keyword evidence="4" id="KW-0012">Acyltransferase</keyword>
<protein>
    <submittedName>
        <fullName evidence="6">Ribosomal-protein-alanine N-acetyltransferase</fullName>
    </submittedName>
</protein>
<dbReference type="GO" id="GO:0008080">
    <property type="term" value="F:N-acetyltransferase activity"/>
    <property type="evidence" value="ECO:0007669"/>
    <property type="project" value="InterPro"/>
</dbReference>
<evidence type="ECO:0000313" key="6">
    <source>
        <dbReference type="EMBL" id="TDP81515.1"/>
    </source>
</evidence>
<dbReference type="SUPFAM" id="SSF55729">
    <property type="entry name" value="Acyl-CoA N-acyltransferases (Nat)"/>
    <property type="match status" value="1"/>
</dbReference>
<proteinExistence type="inferred from homology"/>
<dbReference type="RefSeq" id="WP_126540691.1">
    <property type="nucleotide sequence ID" value="NZ_BSPM01000002.1"/>
</dbReference>
<dbReference type="InterPro" id="IPR016181">
    <property type="entry name" value="Acyl_CoA_acyltransferase"/>
</dbReference>
<comment type="caution">
    <text evidence="6">The sequence shown here is derived from an EMBL/GenBank/DDBJ whole genome shotgun (WGS) entry which is preliminary data.</text>
</comment>
<dbReference type="NCBIfam" id="TIGR01575">
    <property type="entry name" value="rimI"/>
    <property type="match status" value="1"/>
</dbReference>
<dbReference type="InterPro" id="IPR000182">
    <property type="entry name" value="GNAT_dom"/>
</dbReference>
<dbReference type="OrthoDB" id="9804026at2"/>
<dbReference type="InterPro" id="IPR050680">
    <property type="entry name" value="YpeA/RimI_acetyltransf"/>
</dbReference>
<evidence type="ECO:0000256" key="3">
    <source>
        <dbReference type="ARBA" id="ARBA00022679"/>
    </source>
</evidence>
<keyword evidence="2" id="KW-0963">Cytoplasm</keyword>
<dbReference type="InterPro" id="IPR006464">
    <property type="entry name" value="AcTrfase_RimI/Ard1"/>
</dbReference>
<dbReference type="CDD" id="cd04301">
    <property type="entry name" value="NAT_SF"/>
    <property type="match status" value="1"/>
</dbReference>
<evidence type="ECO:0000313" key="7">
    <source>
        <dbReference type="Proteomes" id="UP000294547"/>
    </source>
</evidence>
<evidence type="ECO:0000259" key="5">
    <source>
        <dbReference type="PROSITE" id="PS51186"/>
    </source>
</evidence>
<dbReference type="Proteomes" id="UP000294547">
    <property type="component" value="Unassembled WGS sequence"/>
</dbReference>
<reference evidence="6 7" key="1">
    <citation type="submission" date="2019-03" db="EMBL/GenBank/DDBJ databases">
        <title>Genomic Encyclopedia of Type Strains, Phase IV (KMG-IV): sequencing the most valuable type-strain genomes for metagenomic binning, comparative biology and taxonomic classification.</title>
        <authorList>
            <person name="Goeker M."/>
        </authorList>
    </citation>
    <scope>NUCLEOTIDE SEQUENCE [LARGE SCALE GENOMIC DNA]</scope>
    <source>
        <strain evidence="6 7">DSM 102969</strain>
    </source>
</reference>
<name>A0A4R6R732_9HYPH</name>
<evidence type="ECO:0000256" key="2">
    <source>
        <dbReference type="ARBA" id="ARBA00022490"/>
    </source>
</evidence>
<accession>A0A4R6R732</accession>
<dbReference type="Gene3D" id="3.40.630.30">
    <property type="match status" value="1"/>
</dbReference>
<dbReference type="EMBL" id="SNXY01000012">
    <property type="protein sequence ID" value="TDP81515.1"/>
    <property type="molecule type" value="Genomic_DNA"/>
</dbReference>
<organism evidence="6 7">
    <name type="scientific">Oharaeibacter diazotrophicus</name>
    <dbReference type="NCBI Taxonomy" id="1920512"/>
    <lineage>
        <taxon>Bacteria</taxon>
        <taxon>Pseudomonadati</taxon>
        <taxon>Pseudomonadota</taxon>
        <taxon>Alphaproteobacteria</taxon>
        <taxon>Hyphomicrobiales</taxon>
        <taxon>Pleomorphomonadaceae</taxon>
        <taxon>Oharaeibacter</taxon>
    </lineage>
</organism>
<evidence type="ECO:0000256" key="1">
    <source>
        <dbReference type="ARBA" id="ARBA00005395"/>
    </source>
</evidence>
<dbReference type="PANTHER" id="PTHR43420">
    <property type="entry name" value="ACETYLTRANSFERASE"/>
    <property type="match status" value="1"/>
</dbReference>
<dbReference type="PROSITE" id="PS51186">
    <property type="entry name" value="GNAT"/>
    <property type="match status" value="1"/>
</dbReference>
<dbReference type="Pfam" id="PF00583">
    <property type="entry name" value="Acetyltransf_1"/>
    <property type="match status" value="1"/>
</dbReference>
<keyword evidence="7" id="KW-1185">Reference proteome</keyword>